<dbReference type="Proteomes" id="UP000746612">
    <property type="component" value="Unassembled WGS sequence"/>
</dbReference>
<dbReference type="EMBL" id="CAAKMV010000129">
    <property type="protein sequence ID" value="VIO57460.1"/>
    <property type="molecule type" value="Genomic_DNA"/>
</dbReference>
<feature type="region of interest" description="Disordered" evidence="1">
    <location>
        <begin position="69"/>
        <end position="88"/>
    </location>
</feature>
<evidence type="ECO:0000256" key="1">
    <source>
        <dbReference type="SAM" id="MobiDB-lite"/>
    </source>
</evidence>
<feature type="compositionally biased region" description="Polar residues" evidence="1">
    <location>
        <begin position="8"/>
        <end position="24"/>
    </location>
</feature>
<gene>
    <name evidence="3" type="ORF">FUG_LOCUS251750</name>
    <name evidence="2" type="ORF">MDCFG202_LOCUS464396</name>
</gene>
<sequence>MKLRLSRTDSSNVPGNHSSINSPNLLAKSRPRTTQHRLSKDERSAAFGLNYQASRHEILGYREAGIAAQRGYRPLYKQETRRLPQQRQ</sequence>
<feature type="region of interest" description="Disordered" evidence="1">
    <location>
        <begin position="1"/>
        <end position="41"/>
    </location>
</feature>
<reference evidence="2" key="2">
    <citation type="submission" date="2021-03" db="EMBL/GenBank/DDBJ databases">
        <authorList>
            <person name="Alouane T."/>
            <person name="Langin T."/>
            <person name="Bonhomme L."/>
        </authorList>
    </citation>
    <scope>NUCLEOTIDE SEQUENCE</scope>
    <source>
        <strain evidence="2">MDC_Fg202</strain>
    </source>
</reference>
<protein>
    <submittedName>
        <fullName evidence="3">Uncharacterized protein</fullName>
    </submittedName>
</protein>
<organism evidence="3">
    <name type="scientific">Gibberella zeae</name>
    <name type="common">Wheat head blight fungus</name>
    <name type="synonym">Fusarium graminearum</name>
    <dbReference type="NCBI Taxonomy" id="5518"/>
    <lineage>
        <taxon>Eukaryota</taxon>
        <taxon>Fungi</taxon>
        <taxon>Dikarya</taxon>
        <taxon>Ascomycota</taxon>
        <taxon>Pezizomycotina</taxon>
        <taxon>Sordariomycetes</taxon>
        <taxon>Hypocreomycetidae</taxon>
        <taxon>Hypocreales</taxon>
        <taxon>Nectriaceae</taxon>
        <taxon>Fusarium</taxon>
    </lineage>
</organism>
<proteinExistence type="predicted"/>
<reference evidence="3" key="1">
    <citation type="submission" date="2019-04" db="EMBL/GenBank/DDBJ databases">
        <authorList>
            <person name="Melise S."/>
            <person name="Noan J."/>
            <person name="Okalmin O."/>
        </authorList>
    </citation>
    <scope>NUCLEOTIDE SEQUENCE</scope>
    <source>
        <strain evidence="3">FN9</strain>
    </source>
</reference>
<dbReference type="AlphaFoldDB" id="A0A679P3M1"/>
<evidence type="ECO:0000313" key="3">
    <source>
        <dbReference type="EMBL" id="VIO57460.1"/>
    </source>
</evidence>
<evidence type="ECO:0000313" key="2">
    <source>
        <dbReference type="EMBL" id="CAG2001109.1"/>
    </source>
</evidence>
<name>A0A679P3M1_GIBZA</name>
<accession>A0A679P3M1</accession>
<dbReference type="EMBL" id="CAJPIJ010000167">
    <property type="protein sequence ID" value="CAG2001109.1"/>
    <property type="molecule type" value="Genomic_DNA"/>
</dbReference>